<dbReference type="InterPro" id="IPR006153">
    <property type="entry name" value="Cation/H_exchanger_TM"/>
</dbReference>
<evidence type="ECO:0000313" key="9">
    <source>
        <dbReference type="EMBL" id="PIS23176.1"/>
    </source>
</evidence>
<evidence type="ECO:0000256" key="2">
    <source>
        <dbReference type="ARBA" id="ARBA00005551"/>
    </source>
</evidence>
<proteinExistence type="inferred from homology"/>
<accession>A0A2H0XE12</accession>
<comment type="similarity">
    <text evidence="2">Belongs to the monovalent cation:proton antiporter 2 (CPA2) transporter (TC 2.A.37) family.</text>
</comment>
<dbReference type="InterPro" id="IPR003148">
    <property type="entry name" value="RCK_N"/>
</dbReference>
<protein>
    <recommendedName>
        <fullName evidence="8">RCK N-terminal domain-containing protein</fullName>
    </recommendedName>
</protein>
<dbReference type="InterPro" id="IPR036291">
    <property type="entry name" value="NAD(P)-bd_dom_sf"/>
</dbReference>
<feature type="transmembrane region" description="Helical" evidence="7">
    <location>
        <begin position="54"/>
        <end position="74"/>
    </location>
</feature>
<feature type="transmembrane region" description="Helical" evidence="7">
    <location>
        <begin position="148"/>
        <end position="174"/>
    </location>
</feature>
<dbReference type="EMBL" id="PEYT01000010">
    <property type="protein sequence ID" value="PIS23176.1"/>
    <property type="molecule type" value="Genomic_DNA"/>
</dbReference>
<keyword evidence="5 7" id="KW-1133">Transmembrane helix</keyword>
<evidence type="ECO:0000256" key="1">
    <source>
        <dbReference type="ARBA" id="ARBA00004141"/>
    </source>
</evidence>
<dbReference type="PANTHER" id="PTHR42751">
    <property type="entry name" value="SODIUM/HYDROGEN EXCHANGER FAMILY/TRKA DOMAIN PROTEIN"/>
    <property type="match status" value="1"/>
</dbReference>
<feature type="transmembrane region" description="Helical" evidence="7">
    <location>
        <begin position="6"/>
        <end position="23"/>
    </location>
</feature>
<dbReference type="GO" id="GO:1902600">
    <property type="term" value="P:proton transmembrane transport"/>
    <property type="evidence" value="ECO:0007669"/>
    <property type="project" value="InterPro"/>
</dbReference>
<dbReference type="AlphaFoldDB" id="A0A2H0XE12"/>
<gene>
    <name evidence="9" type="ORF">COT49_01620</name>
</gene>
<dbReference type="Pfam" id="PF02254">
    <property type="entry name" value="TrkA_N"/>
    <property type="match status" value="1"/>
</dbReference>
<evidence type="ECO:0000259" key="8">
    <source>
        <dbReference type="PROSITE" id="PS51201"/>
    </source>
</evidence>
<feature type="domain" description="RCK N-terminal" evidence="8">
    <location>
        <begin position="424"/>
        <end position="541"/>
    </location>
</feature>
<dbReference type="SUPFAM" id="SSF51735">
    <property type="entry name" value="NAD(P)-binding Rossmann-fold domains"/>
    <property type="match status" value="1"/>
</dbReference>
<feature type="transmembrane region" description="Helical" evidence="7">
    <location>
        <begin position="115"/>
        <end position="136"/>
    </location>
</feature>
<dbReference type="GO" id="GO:0015297">
    <property type="term" value="F:antiporter activity"/>
    <property type="evidence" value="ECO:0007669"/>
    <property type="project" value="InterPro"/>
</dbReference>
<organism evidence="9 10">
    <name type="scientific">candidate division WWE3 bacterium CG08_land_8_20_14_0_20_40_13</name>
    <dbReference type="NCBI Taxonomy" id="1975084"/>
    <lineage>
        <taxon>Bacteria</taxon>
        <taxon>Katanobacteria</taxon>
    </lineage>
</organism>
<dbReference type="PROSITE" id="PS51201">
    <property type="entry name" value="RCK_N"/>
    <property type="match status" value="1"/>
</dbReference>
<feature type="transmembrane region" description="Helical" evidence="7">
    <location>
        <begin position="186"/>
        <end position="204"/>
    </location>
</feature>
<evidence type="ECO:0000256" key="7">
    <source>
        <dbReference type="SAM" id="Phobius"/>
    </source>
</evidence>
<dbReference type="Gene3D" id="3.40.50.720">
    <property type="entry name" value="NAD(P)-binding Rossmann-like Domain"/>
    <property type="match status" value="1"/>
</dbReference>
<evidence type="ECO:0000256" key="4">
    <source>
        <dbReference type="ARBA" id="ARBA00022692"/>
    </source>
</evidence>
<comment type="caution">
    <text evidence="9">The sequence shown here is derived from an EMBL/GenBank/DDBJ whole genome shotgun (WGS) entry which is preliminary data.</text>
</comment>
<feature type="transmembrane region" description="Helical" evidence="7">
    <location>
        <begin position="30"/>
        <end position="48"/>
    </location>
</feature>
<keyword evidence="3" id="KW-0813">Transport</keyword>
<feature type="transmembrane region" description="Helical" evidence="7">
    <location>
        <begin position="300"/>
        <end position="319"/>
    </location>
</feature>
<name>A0A2H0XE12_UNCKA</name>
<dbReference type="Pfam" id="PF00999">
    <property type="entry name" value="Na_H_Exchanger"/>
    <property type="match status" value="1"/>
</dbReference>
<feature type="transmembrane region" description="Helical" evidence="7">
    <location>
        <begin position="216"/>
        <end position="238"/>
    </location>
</feature>
<evidence type="ECO:0000256" key="5">
    <source>
        <dbReference type="ARBA" id="ARBA00022989"/>
    </source>
</evidence>
<comment type="subcellular location">
    <subcellularLocation>
        <location evidence="1">Membrane</location>
        <topology evidence="1">Multi-pass membrane protein</topology>
    </subcellularLocation>
</comment>
<feature type="transmembrane region" description="Helical" evidence="7">
    <location>
        <begin position="244"/>
        <end position="264"/>
    </location>
</feature>
<dbReference type="PANTHER" id="PTHR42751:SF3">
    <property type="entry name" value="SODIUM_GLUTAMATE SYMPORTER"/>
    <property type="match status" value="1"/>
</dbReference>
<reference evidence="10" key="1">
    <citation type="submission" date="2017-09" db="EMBL/GenBank/DDBJ databases">
        <title>Depth-based differentiation of microbial function through sediment-hosted aquifers and enrichment of novel symbionts in the deep terrestrial subsurface.</title>
        <authorList>
            <person name="Probst A.J."/>
            <person name="Ladd B."/>
            <person name="Jarett J.K."/>
            <person name="Geller-Mcgrath D.E."/>
            <person name="Sieber C.M.K."/>
            <person name="Emerson J.B."/>
            <person name="Anantharaman K."/>
            <person name="Thomas B.C."/>
            <person name="Malmstrom R."/>
            <person name="Stieglmeier M."/>
            <person name="Klingl A."/>
            <person name="Woyke T."/>
            <person name="Ryan C.M."/>
            <person name="Banfield J.F."/>
        </authorList>
    </citation>
    <scope>NUCLEOTIDE SEQUENCE [LARGE SCALE GENOMIC DNA]</scope>
</reference>
<evidence type="ECO:0000256" key="3">
    <source>
        <dbReference type="ARBA" id="ARBA00022448"/>
    </source>
</evidence>
<keyword evidence="6 7" id="KW-0472">Membrane</keyword>
<dbReference type="GO" id="GO:0016020">
    <property type="term" value="C:membrane"/>
    <property type="evidence" value="ECO:0007669"/>
    <property type="project" value="UniProtKB-SubCell"/>
</dbReference>
<feature type="transmembrane region" description="Helical" evidence="7">
    <location>
        <begin position="331"/>
        <end position="348"/>
    </location>
</feature>
<sequence>MLPPLILQISLIIACAFVGGFVAHKLRLSVIIGYIFVGFILGAVFSNNLEGQEFLSFFSEIGIALLLFTLGLEFNFDHIRSVGRPAALGAFFQIVIVTTAGFVTLPAIMSISYTQALFISFAVSLSSTVVVSKILYGKGDLTASYGELSLGWLVTQDLMVLPILVILSLAGGGIHGNGVFQVAGEIFTPIIKALFVLYITLILGRKLIPYLFKKLALVESSELLLLASFSFAILFAYFANFLGVTFAVGAFLAGLALSSAVINHEVFAQIRPLRDLFSSIFFVSIGLLAVRNFPISNIPLVLVLFAVVVVLKILSVFFISLKFGFHTKVSFLTATALFGVGEFSLVIGKLGSDTGILDQSLFNVLVATTALTLIATPFLSRVSKPLYKKIFGAIKIRFPRAYGKFFYKNDHGKSFPLEKEEDMANHIIIVGYGRVGRESARIFDFAKVPYVVIDYSLKHLKELKGKGRPFVYGDAVNEEILTVAGVKTCKAIVIAIPDARDSELILNHCLRLNPTAKFIARAHRDCDAARLKVRGVSSVVEPEFEASLSLVRHALYSMEMGIEEIETLLAKARRGYRF</sequence>
<feature type="transmembrane region" description="Helical" evidence="7">
    <location>
        <begin position="86"/>
        <end position="109"/>
    </location>
</feature>
<keyword evidence="4 7" id="KW-0812">Transmembrane</keyword>
<dbReference type="GO" id="GO:0006813">
    <property type="term" value="P:potassium ion transport"/>
    <property type="evidence" value="ECO:0007669"/>
    <property type="project" value="InterPro"/>
</dbReference>
<feature type="transmembrane region" description="Helical" evidence="7">
    <location>
        <begin position="276"/>
        <end position="294"/>
    </location>
</feature>
<feature type="transmembrane region" description="Helical" evidence="7">
    <location>
        <begin position="360"/>
        <end position="379"/>
    </location>
</feature>
<dbReference type="InterPro" id="IPR038770">
    <property type="entry name" value="Na+/solute_symporter_sf"/>
</dbReference>
<dbReference type="Proteomes" id="UP000230340">
    <property type="component" value="Unassembled WGS sequence"/>
</dbReference>
<evidence type="ECO:0000256" key="6">
    <source>
        <dbReference type="ARBA" id="ARBA00023136"/>
    </source>
</evidence>
<dbReference type="Gene3D" id="1.20.1530.20">
    <property type="match status" value="1"/>
</dbReference>
<evidence type="ECO:0000313" key="10">
    <source>
        <dbReference type="Proteomes" id="UP000230340"/>
    </source>
</evidence>